<dbReference type="InterPro" id="IPR000182">
    <property type="entry name" value="GNAT_dom"/>
</dbReference>
<evidence type="ECO:0000259" key="1">
    <source>
        <dbReference type="PROSITE" id="PS51186"/>
    </source>
</evidence>
<dbReference type="Pfam" id="PF13302">
    <property type="entry name" value="Acetyltransf_3"/>
    <property type="match status" value="1"/>
</dbReference>
<dbReference type="EMBL" id="BONJ01000028">
    <property type="protein sequence ID" value="GIG16517.1"/>
    <property type="molecule type" value="Genomic_DNA"/>
</dbReference>
<dbReference type="SUPFAM" id="SSF55729">
    <property type="entry name" value="Acyl-CoA N-acyltransferases (Nat)"/>
    <property type="match status" value="1"/>
</dbReference>
<dbReference type="AlphaFoldDB" id="A0A8J3PGP1"/>
<reference evidence="2" key="1">
    <citation type="submission" date="2021-01" db="EMBL/GenBank/DDBJ databases">
        <title>Whole genome shotgun sequence of Catellatospora methionotrophica NBRC 14553.</title>
        <authorList>
            <person name="Komaki H."/>
            <person name="Tamura T."/>
        </authorList>
    </citation>
    <scope>NUCLEOTIDE SEQUENCE</scope>
    <source>
        <strain evidence="2">NBRC 14553</strain>
    </source>
</reference>
<sequence>MAEVALRSIVDSDLDALFELMRDPEAVRMAAFTAADPDDRTAFDAHMAKIRTAPQVTNRAITADGLLVGSVASFVVDGDTEVTYWIDRSFWGQGIATRALALLLEKIEVRPVFARTASDNLGSIKVLQKSGFTVTGTERGFANARNEEIEETLLRLDGPA</sequence>
<dbReference type="PROSITE" id="PS51186">
    <property type="entry name" value="GNAT"/>
    <property type="match status" value="1"/>
</dbReference>
<accession>A0A8J3PGP1</accession>
<evidence type="ECO:0000313" key="3">
    <source>
        <dbReference type="Proteomes" id="UP000660339"/>
    </source>
</evidence>
<keyword evidence="3" id="KW-1185">Reference proteome</keyword>
<dbReference type="PANTHER" id="PTHR43328">
    <property type="entry name" value="ACETYLTRANSFERASE-RELATED"/>
    <property type="match status" value="1"/>
</dbReference>
<comment type="caution">
    <text evidence="2">The sequence shown here is derived from an EMBL/GenBank/DDBJ whole genome shotgun (WGS) entry which is preliminary data.</text>
</comment>
<feature type="domain" description="N-acetyltransferase" evidence="1">
    <location>
        <begin position="4"/>
        <end position="159"/>
    </location>
</feature>
<evidence type="ECO:0000313" key="2">
    <source>
        <dbReference type="EMBL" id="GIG16517.1"/>
    </source>
</evidence>
<gene>
    <name evidence="2" type="ORF">Cme02nite_48490</name>
</gene>
<dbReference type="GO" id="GO:0016747">
    <property type="term" value="F:acyltransferase activity, transferring groups other than amino-acyl groups"/>
    <property type="evidence" value="ECO:0007669"/>
    <property type="project" value="InterPro"/>
</dbReference>
<proteinExistence type="predicted"/>
<protein>
    <submittedName>
        <fullName evidence="2">N-acetyltransferase</fullName>
    </submittedName>
</protein>
<dbReference type="Proteomes" id="UP000660339">
    <property type="component" value="Unassembled WGS sequence"/>
</dbReference>
<organism evidence="2 3">
    <name type="scientific">Catellatospora methionotrophica</name>
    <dbReference type="NCBI Taxonomy" id="121620"/>
    <lineage>
        <taxon>Bacteria</taxon>
        <taxon>Bacillati</taxon>
        <taxon>Actinomycetota</taxon>
        <taxon>Actinomycetes</taxon>
        <taxon>Micromonosporales</taxon>
        <taxon>Micromonosporaceae</taxon>
        <taxon>Catellatospora</taxon>
    </lineage>
</organism>
<name>A0A8J3PGP1_9ACTN</name>
<dbReference type="RefSeq" id="WP_166378751.1">
    <property type="nucleotide sequence ID" value="NZ_BAAATT010000005.1"/>
</dbReference>
<dbReference type="PANTHER" id="PTHR43328:SF1">
    <property type="entry name" value="N-ACETYLTRANSFERASE DOMAIN-CONTAINING PROTEIN"/>
    <property type="match status" value="1"/>
</dbReference>
<dbReference type="Gene3D" id="3.40.630.30">
    <property type="match status" value="1"/>
</dbReference>
<dbReference type="InterPro" id="IPR016181">
    <property type="entry name" value="Acyl_CoA_acyltransferase"/>
</dbReference>